<accession>A0A8T3BEZ4</accession>
<evidence type="ECO:0000313" key="4">
    <source>
        <dbReference type="Proteomes" id="UP000829196"/>
    </source>
</evidence>
<feature type="chain" id="PRO_5035874047" evidence="2">
    <location>
        <begin position="24"/>
        <end position="235"/>
    </location>
</feature>
<evidence type="ECO:0000256" key="1">
    <source>
        <dbReference type="SAM" id="MobiDB-lite"/>
    </source>
</evidence>
<feature type="signal peptide" evidence="2">
    <location>
        <begin position="1"/>
        <end position="23"/>
    </location>
</feature>
<dbReference type="AlphaFoldDB" id="A0A8T3BEZ4"/>
<name>A0A8T3BEZ4_DENNO</name>
<gene>
    <name evidence="3" type="ORF">KFK09_011580</name>
</gene>
<protein>
    <submittedName>
        <fullName evidence="3">Uncharacterized protein</fullName>
    </submittedName>
</protein>
<comment type="caution">
    <text evidence="3">The sequence shown here is derived from an EMBL/GenBank/DDBJ whole genome shotgun (WGS) entry which is preliminary data.</text>
</comment>
<feature type="region of interest" description="Disordered" evidence="1">
    <location>
        <begin position="209"/>
        <end position="235"/>
    </location>
</feature>
<keyword evidence="4" id="KW-1185">Reference proteome</keyword>
<evidence type="ECO:0000313" key="3">
    <source>
        <dbReference type="EMBL" id="KAI0510964.1"/>
    </source>
</evidence>
<proteinExistence type="predicted"/>
<evidence type="ECO:0000256" key="2">
    <source>
        <dbReference type="SAM" id="SignalP"/>
    </source>
</evidence>
<keyword evidence="2" id="KW-0732">Signal</keyword>
<reference evidence="3" key="1">
    <citation type="journal article" date="2022" name="Front. Genet.">
        <title>Chromosome-Scale Assembly of the Dendrobium nobile Genome Provides Insights Into the Molecular Mechanism of the Biosynthesis of the Medicinal Active Ingredient of Dendrobium.</title>
        <authorList>
            <person name="Xu Q."/>
            <person name="Niu S.-C."/>
            <person name="Li K.-L."/>
            <person name="Zheng P.-J."/>
            <person name="Zhang X.-J."/>
            <person name="Jia Y."/>
            <person name="Liu Y."/>
            <person name="Niu Y.-X."/>
            <person name="Yu L.-H."/>
            <person name="Chen D.-F."/>
            <person name="Zhang G.-Q."/>
        </authorList>
    </citation>
    <scope>NUCLEOTIDE SEQUENCE</scope>
    <source>
        <tissue evidence="3">Leaf</tissue>
    </source>
</reference>
<sequence>MGGAAADLGFLNLVALSWLTSKACEFCGREFTFDEFEICPVRMISKYIALHDLASLKSPCNLSASCRNLASGPLSDLSCPHDHRTALATSHCFMMSSPLTGPPPDLIVSHDDLATSPCLSLHQSRLPENKEPCEDEEYHYDEGDERLRYRRGIHRRRWWRMTSNDRPSVTTKLAVENTCEDRDDSLQILQILRRSKESVGYRCSRRRGKLIPTQAPNPPFNIEEGRGDDKGTSVR</sequence>
<dbReference type="EMBL" id="JAGYWB010000009">
    <property type="protein sequence ID" value="KAI0510964.1"/>
    <property type="molecule type" value="Genomic_DNA"/>
</dbReference>
<organism evidence="3 4">
    <name type="scientific">Dendrobium nobile</name>
    <name type="common">Orchid</name>
    <dbReference type="NCBI Taxonomy" id="94219"/>
    <lineage>
        <taxon>Eukaryota</taxon>
        <taxon>Viridiplantae</taxon>
        <taxon>Streptophyta</taxon>
        <taxon>Embryophyta</taxon>
        <taxon>Tracheophyta</taxon>
        <taxon>Spermatophyta</taxon>
        <taxon>Magnoliopsida</taxon>
        <taxon>Liliopsida</taxon>
        <taxon>Asparagales</taxon>
        <taxon>Orchidaceae</taxon>
        <taxon>Epidendroideae</taxon>
        <taxon>Malaxideae</taxon>
        <taxon>Dendrobiinae</taxon>
        <taxon>Dendrobium</taxon>
    </lineage>
</organism>
<dbReference type="Proteomes" id="UP000829196">
    <property type="component" value="Unassembled WGS sequence"/>
</dbReference>
<feature type="compositionally biased region" description="Basic and acidic residues" evidence="1">
    <location>
        <begin position="223"/>
        <end position="235"/>
    </location>
</feature>